<evidence type="ECO:0000256" key="1">
    <source>
        <dbReference type="ARBA" id="ARBA00009447"/>
    </source>
</evidence>
<evidence type="ECO:0000256" key="4">
    <source>
        <dbReference type="PROSITE-ProRule" id="PRU00339"/>
    </source>
</evidence>
<dbReference type="Pfam" id="PF13424">
    <property type="entry name" value="TPR_12"/>
    <property type="match status" value="1"/>
</dbReference>
<keyword evidence="2" id="KW-0813">Transport</keyword>
<dbReference type="GO" id="GO:0000149">
    <property type="term" value="F:SNARE binding"/>
    <property type="evidence" value="ECO:0007669"/>
    <property type="project" value="TreeGrafter"/>
</dbReference>
<dbReference type="InterPro" id="IPR011990">
    <property type="entry name" value="TPR-like_helical_dom_sf"/>
</dbReference>
<dbReference type="GO" id="GO:0000145">
    <property type="term" value="C:exocyst"/>
    <property type="evidence" value="ECO:0007669"/>
    <property type="project" value="InterPro"/>
</dbReference>
<feature type="compositionally biased region" description="Basic residues" evidence="6">
    <location>
        <begin position="154"/>
        <end position="170"/>
    </location>
</feature>
<dbReference type="PROSITE" id="PS50005">
    <property type="entry name" value="TPR"/>
    <property type="match status" value="2"/>
</dbReference>
<dbReference type="GO" id="GO:0006887">
    <property type="term" value="P:exocytosis"/>
    <property type="evidence" value="ECO:0007669"/>
    <property type="project" value="UniProtKB-KW"/>
</dbReference>
<feature type="region of interest" description="Disordered" evidence="6">
    <location>
        <begin position="150"/>
        <end position="222"/>
    </location>
</feature>
<dbReference type="InterPro" id="IPR010326">
    <property type="entry name" value="EXOC3/Sec6"/>
</dbReference>
<organism evidence="7">
    <name type="scientific">Ditylum brightwellii</name>
    <dbReference type="NCBI Taxonomy" id="49249"/>
    <lineage>
        <taxon>Eukaryota</taxon>
        <taxon>Sar</taxon>
        <taxon>Stramenopiles</taxon>
        <taxon>Ochrophyta</taxon>
        <taxon>Bacillariophyta</taxon>
        <taxon>Mediophyceae</taxon>
        <taxon>Lithodesmiophycidae</taxon>
        <taxon>Lithodesmiales</taxon>
        <taxon>Lithodesmiaceae</taxon>
        <taxon>Ditylum</taxon>
    </lineage>
</organism>
<accession>A0A7S4RW23</accession>
<keyword evidence="4" id="KW-0802">TPR repeat</keyword>
<evidence type="ECO:0000256" key="3">
    <source>
        <dbReference type="ARBA" id="ARBA00022483"/>
    </source>
</evidence>
<evidence type="ECO:0008006" key="8">
    <source>
        <dbReference type="Google" id="ProtNLM"/>
    </source>
</evidence>
<keyword evidence="3" id="KW-0268">Exocytosis</keyword>
<dbReference type="EMBL" id="HBNS01032057">
    <property type="protein sequence ID" value="CAE4626668.1"/>
    <property type="molecule type" value="Transcribed_RNA"/>
</dbReference>
<dbReference type="PANTHER" id="PTHR21292">
    <property type="entry name" value="EXOCYST COMPLEX COMPONENT SEC6-RELATED"/>
    <property type="match status" value="1"/>
</dbReference>
<dbReference type="InterPro" id="IPR019734">
    <property type="entry name" value="TPR_rpt"/>
</dbReference>
<gene>
    <name evidence="7" type="ORF">DBRI00130_LOCUS25120</name>
</gene>
<feature type="compositionally biased region" description="Acidic residues" evidence="6">
    <location>
        <begin position="182"/>
        <end position="193"/>
    </location>
</feature>
<evidence type="ECO:0000256" key="2">
    <source>
        <dbReference type="ARBA" id="ARBA00022448"/>
    </source>
</evidence>
<dbReference type="SMART" id="SM00028">
    <property type="entry name" value="TPR"/>
    <property type="match status" value="4"/>
</dbReference>
<feature type="coiled-coil region" evidence="5">
    <location>
        <begin position="796"/>
        <end position="823"/>
    </location>
</feature>
<reference evidence="7" key="1">
    <citation type="submission" date="2021-01" db="EMBL/GenBank/DDBJ databases">
        <authorList>
            <person name="Corre E."/>
            <person name="Pelletier E."/>
            <person name="Niang G."/>
            <person name="Scheremetjew M."/>
            <person name="Finn R."/>
            <person name="Kale V."/>
            <person name="Holt S."/>
            <person name="Cochrane G."/>
            <person name="Meng A."/>
            <person name="Brown T."/>
            <person name="Cohen L."/>
        </authorList>
    </citation>
    <scope>NUCLEOTIDE SEQUENCE</scope>
    <source>
        <strain evidence="7">GSO104</strain>
    </source>
</reference>
<feature type="repeat" description="TPR" evidence="4">
    <location>
        <begin position="91"/>
        <end position="124"/>
    </location>
</feature>
<evidence type="ECO:0000256" key="6">
    <source>
        <dbReference type="SAM" id="MobiDB-lite"/>
    </source>
</evidence>
<sequence length="1892" mass="213144">MADDNTSSSSLCNKGDVYFQEGDYVQAFSYYDKALQIETAKNAKSISNARPMKGLGQVHYQMGNTAESKACFKKAKRLLKKNGEQISEEIAQVYELLGDVYLRKKKYDKSSERYRKANNTLKKLCKSEKKSGGEEAMKKELRPAMAQIAEKRGTAHIRRGNRAKAHKRFKEAKTFQPQPGDQDNDAAVNDENEGDIHDDGNDEVQETDSKQPQKKLPQSNFLSSNLKELKEVINTTDEDAFTKFCDMDLFSTLPTAIHRLQSAIETDDLTRDKCTVIRSTCRDHLDLQRFLVEADFGMKARLNYDEKSGASSSAKKEEVNEFLSPFSKDVYELGEVIEESILSNIGSLANLALKNSTAMKALIGSVEMYETVIAYYQEYDSQKEMNRPQITSMKEAVMKQCRIDFELKSFEAFNTAIMSAADDADEDDTGSRLSATIQAATKLVGEIEPVKNLFPPNWNIDTHWAVCVSNVCSNDIIQKIGGPVCRNLPDLSTKQLRDLITWIEFFCDSLESAYPSIAGKKPERSPFDTSRGDLFHGDGKEVRVEDAMNGLAWGKNMLWEVHHLAEELYETRNEAENKSEEEEELLPPVVEDVDEIFSIHPTTTIEENGIAEEETEKVDEYSVETTDTVETTTADDDKGSQCQLLPSTLSKLKEAISAPDDAFVKFCSLELFSNIPSTVDRLKYALVTEDLTENNCSLVQNTCKEHLDLQVLLIEADTRMKARLKEDEALNNNDFDTNPFASESSLSATDDEVDRFLASFVNDVWELGDFIQETFATRIGSLADLALKNPSAMQVIIETVEEYEVAIAKYQDYENQKDSITEEGEEGKEGKGSLKIASMREGVIKQCRMDFELKSFEVFSTVHMSAADNADKDNAAGNQLIAVIHAATKLVGEIEPVKNLFPTDWGVDIHWSLCVSNVCSNNLLQQIGGPDGHNLPELSTDQLFDFITWVEFFCGTLETAYPLTVEKNPDKAPFDSRPDLLHGDGKEVELEDAIDALAWAKNTLWGVHLRAKESYEAHSQTDDNDTLLPLPVPVEKQQESHISVTDITQEVAITQEMSTAQEVEITHKVEVAQEVEITQEAKKADKKTNPSKQPRRTTEYIRTHNDSQSQFLTSALGELREAISTPDDAFVHFCALDLFSDIRSILERLKHTLQTEDLTENNCCLVQSTCKEHLDLQILLVEADTGMKARLKEDRSLLNNDTNPFASESSLSATDEEVDKFLASFVNDVWELGEFIELTLLSRIGSFANLTLENPSAMKALIEAVEKYEVAIVEYQDYENQKEKGSLKITSIKEAVIKQCRRDFESKSVDVFTTIHIYAADNADEDDAYGSQLTATIQAATKLVGEIEPVRKCFPKDWEIDLHWSLCISNVCSSDFLQKIGGPDGHNLPELSITLLLDLITWVEFFCETFESAYPSIKEKNPGNISIESRPDLLNGDGREINPEDVMDGLAWAKNMLWEVHRLAKEEFLVQTRNQTDSFLDKIYNDKGAERSRSETADGRLITSLCEEIFAFIIVHLRTIRDHLPAKSEIFGVAACIVLSRMQLKQIAHHEHAFDDLDSCCAAANDFDRMSERIEDMVTKFKEEGGISQLSESLIDEACRELVSLYSSHAVYAAQSVHIYVFEPMHESIADELFSAEWENDLTHNQLSVGIVRTIEDFRCDLEIYLSDYLLKKALDAFVTASVLFYIQSLLMKSEKHTLRTISCFNDTTKALGRMKDDIRIMREYFEGHVETMPALKRTIQKEFEVLTIVCEILSSASAGTSESVNEATNFVFVLHKQFSDVQITKQFIGDLWHLVAPSQELGVRTLIESMEIQLKSLSPPGSEMRGRSSVPGLRLDEMVRKLYSQSKRRRPGKIKDRVDGARRRFSTEATALKKRRNSLIQSITKKPVNLS</sequence>
<evidence type="ECO:0000313" key="7">
    <source>
        <dbReference type="EMBL" id="CAE4626668.1"/>
    </source>
</evidence>
<comment type="similarity">
    <text evidence="1">Belongs to the SEC6 family.</text>
</comment>
<dbReference type="SUPFAM" id="SSF48452">
    <property type="entry name" value="TPR-like"/>
    <property type="match status" value="1"/>
</dbReference>
<evidence type="ECO:0000256" key="5">
    <source>
        <dbReference type="SAM" id="Coils"/>
    </source>
</evidence>
<dbReference type="PANTHER" id="PTHR21292:SF1">
    <property type="entry name" value="EXOCYST COMPLEX COMPONENT 3"/>
    <property type="match status" value="1"/>
</dbReference>
<dbReference type="InterPro" id="IPR042532">
    <property type="entry name" value="EXOC3/Sec6_C"/>
</dbReference>
<keyword evidence="5" id="KW-0175">Coiled coil</keyword>
<name>A0A7S4RW23_9STRA</name>
<protein>
    <recommendedName>
        <fullName evidence="8">Exocyst complex component Sec6</fullName>
    </recommendedName>
</protein>
<dbReference type="Gene3D" id="1.25.40.10">
    <property type="entry name" value="Tetratricopeptide repeat domain"/>
    <property type="match status" value="1"/>
</dbReference>
<proteinExistence type="inferred from homology"/>
<dbReference type="GO" id="GO:0051601">
    <property type="term" value="P:exocyst localization"/>
    <property type="evidence" value="ECO:0007669"/>
    <property type="project" value="TreeGrafter"/>
</dbReference>
<dbReference type="Gene3D" id="1.10.357.70">
    <property type="entry name" value="Exocyst complex component Sec6, C-terminal domain"/>
    <property type="match status" value="1"/>
</dbReference>
<feature type="repeat" description="TPR" evidence="4">
    <location>
        <begin position="8"/>
        <end position="41"/>
    </location>
</feature>
<feature type="region of interest" description="Disordered" evidence="6">
    <location>
        <begin position="1080"/>
        <end position="1100"/>
    </location>
</feature>